<dbReference type="InterPro" id="IPR001624">
    <property type="entry name" value="FliE"/>
</dbReference>
<protein>
    <submittedName>
        <fullName evidence="3">Flagellar hook-basal body complex protein FliE</fullName>
    </submittedName>
</protein>
<dbReference type="AlphaFoldDB" id="A0A645CQ19"/>
<dbReference type="EMBL" id="VSSQ01029174">
    <property type="protein sequence ID" value="MPM79190.1"/>
    <property type="molecule type" value="Genomic_DNA"/>
</dbReference>
<dbReference type="GO" id="GO:0003774">
    <property type="term" value="F:cytoskeletal motor activity"/>
    <property type="evidence" value="ECO:0007669"/>
    <property type="project" value="InterPro"/>
</dbReference>
<proteinExistence type="inferred from homology"/>
<keyword evidence="2" id="KW-0975">Bacterial flagellum</keyword>
<dbReference type="PRINTS" id="PR01006">
    <property type="entry name" value="FLGHOOKFLIE"/>
</dbReference>
<gene>
    <name evidence="3" type="primary">fliE_16</name>
    <name evidence="3" type="ORF">SDC9_126223</name>
</gene>
<organism evidence="3">
    <name type="scientific">bioreactor metagenome</name>
    <dbReference type="NCBI Taxonomy" id="1076179"/>
    <lineage>
        <taxon>unclassified sequences</taxon>
        <taxon>metagenomes</taxon>
        <taxon>ecological metagenomes</taxon>
    </lineage>
</organism>
<name>A0A645CQ19_9ZZZZ</name>
<dbReference type="HAMAP" id="MF_00724">
    <property type="entry name" value="FliE"/>
    <property type="match status" value="1"/>
</dbReference>
<dbReference type="GO" id="GO:0071973">
    <property type="term" value="P:bacterial-type flagellum-dependent cell motility"/>
    <property type="evidence" value="ECO:0007669"/>
    <property type="project" value="InterPro"/>
</dbReference>
<accession>A0A645CQ19</accession>
<dbReference type="GO" id="GO:0009425">
    <property type="term" value="C:bacterial-type flagellum basal body"/>
    <property type="evidence" value="ECO:0007669"/>
    <property type="project" value="UniProtKB-SubCell"/>
</dbReference>
<dbReference type="PANTHER" id="PTHR34653:SF1">
    <property type="entry name" value="FLAGELLAR HOOK-BASAL BODY COMPLEX PROTEIN FLIE"/>
    <property type="match status" value="1"/>
</dbReference>
<keyword evidence="3" id="KW-0966">Cell projection</keyword>
<sequence>MINAISADAFLNQIEQLKSAGNIENTGSVGTQRDINGDFSKILGNMVNDVDKTQKDADLSLKKLATGESTRVQDVVLKMEQADASFKLMLEIRNKLLSAYKELMATQSCAMCDCVFPDSFFCVMCHFLLQFSEPFATL</sequence>
<comment type="caution">
    <text evidence="3">The sequence shown here is derived from an EMBL/GenBank/DDBJ whole genome shotgun (WGS) entry which is preliminary data.</text>
</comment>
<dbReference type="Pfam" id="PF02049">
    <property type="entry name" value="FliE"/>
    <property type="match status" value="1"/>
</dbReference>
<dbReference type="PANTHER" id="PTHR34653">
    <property type="match status" value="1"/>
</dbReference>
<dbReference type="NCBIfam" id="TIGR00205">
    <property type="entry name" value="fliE"/>
    <property type="match status" value="1"/>
</dbReference>
<dbReference type="GO" id="GO:0005198">
    <property type="term" value="F:structural molecule activity"/>
    <property type="evidence" value="ECO:0007669"/>
    <property type="project" value="InterPro"/>
</dbReference>
<evidence type="ECO:0000313" key="3">
    <source>
        <dbReference type="EMBL" id="MPM79190.1"/>
    </source>
</evidence>
<comment type="subcellular location">
    <subcellularLocation>
        <location evidence="1">Bacterial flagellum basal body</location>
    </subcellularLocation>
</comment>
<keyword evidence="3" id="KW-0969">Cilium</keyword>
<keyword evidence="3" id="KW-0282">Flagellum</keyword>
<reference evidence="3" key="1">
    <citation type="submission" date="2019-08" db="EMBL/GenBank/DDBJ databases">
        <authorList>
            <person name="Kucharzyk K."/>
            <person name="Murdoch R.W."/>
            <person name="Higgins S."/>
            <person name="Loffler F."/>
        </authorList>
    </citation>
    <scope>NUCLEOTIDE SEQUENCE</scope>
</reference>
<evidence type="ECO:0000256" key="2">
    <source>
        <dbReference type="ARBA" id="ARBA00023143"/>
    </source>
</evidence>
<evidence type="ECO:0000256" key="1">
    <source>
        <dbReference type="ARBA" id="ARBA00004117"/>
    </source>
</evidence>